<feature type="compositionally biased region" description="Polar residues" evidence="1">
    <location>
        <begin position="349"/>
        <end position="376"/>
    </location>
</feature>
<feature type="domain" description="DUF630" evidence="3">
    <location>
        <begin position="1"/>
        <end position="59"/>
    </location>
</feature>
<feature type="region of interest" description="Disordered" evidence="1">
    <location>
        <begin position="297"/>
        <end position="398"/>
    </location>
</feature>
<dbReference type="OrthoDB" id="1919226at2759"/>
<proteinExistence type="predicted"/>
<dbReference type="AlphaFoldDB" id="A0A9J6ARV6"/>
<evidence type="ECO:0000313" key="4">
    <source>
        <dbReference type="EMBL" id="KAG5627027.1"/>
    </source>
</evidence>
<feature type="domain" description="DUF632" evidence="2">
    <location>
        <begin position="415"/>
        <end position="592"/>
    </location>
</feature>
<feature type="region of interest" description="Disordered" evidence="1">
    <location>
        <begin position="81"/>
        <end position="154"/>
    </location>
</feature>
<organism evidence="4 5">
    <name type="scientific">Solanum commersonii</name>
    <name type="common">Commerson's wild potato</name>
    <name type="synonym">Commerson's nightshade</name>
    <dbReference type="NCBI Taxonomy" id="4109"/>
    <lineage>
        <taxon>Eukaryota</taxon>
        <taxon>Viridiplantae</taxon>
        <taxon>Streptophyta</taxon>
        <taxon>Embryophyta</taxon>
        <taxon>Tracheophyta</taxon>
        <taxon>Spermatophyta</taxon>
        <taxon>Magnoliopsida</taxon>
        <taxon>eudicotyledons</taxon>
        <taxon>Gunneridae</taxon>
        <taxon>Pentapetalae</taxon>
        <taxon>asterids</taxon>
        <taxon>lamiids</taxon>
        <taxon>Solanales</taxon>
        <taxon>Solanaceae</taxon>
        <taxon>Solanoideae</taxon>
        <taxon>Solaneae</taxon>
        <taxon>Solanum</taxon>
    </lineage>
</organism>
<accession>A0A9J6ARV6</accession>
<dbReference type="EMBL" id="JACXVP010000002">
    <property type="protein sequence ID" value="KAG5627027.1"/>
    <property type="molecule type" value="Genomic_DNA"/>
</dbReference>
<keyword evidence="5" id="KW-1185">Reference proteome</keyword>
<evidence type="ECO:0000259" key="2">
    <source>
        <dbReference type="Pfam" id="PF04782"/>
    </source>
</evidence>
<dbReference type="PANTHER" id="PTHR21450">
    <property type="entry name" value="PROTEIN ALTERED PHOSPHATE STARVATION RESPONSE 1"/>
    <property type="match status" value="1"/>
</dbReference>
<feature type="compositionally biased region" description="Pro residues" evidence="1">
    <location>
        <begin position="86"/>
        <end position="116"/>
    </location>
</feature>
<dbReference type="Proteomes" id="UP000824120">
    <property type="component" value="Chromosome 2"/>
</dbReference>
<feature type="compositionally biased region" description="Acidic residues" evidence="1">
    <location>
        <begin position="326"/>
        <end position="339"/>
    </location>
</feature>
<feature type="domain" description="DUF632" evidence="2">
    <location>
        <begin position="675"/>
        <end position="801"/>
    </location>
</feature>
<dbReference type="Pfam" id="PF04783">
    <property type="entry name" value="DUF630"/>
    <property type="match status" value="1"/>
</dbReference>
<feature type="region of interest" description="Disordered" evidence="1">
    <location>
        <begin position="213"/>
        <end position="263"/>
    </location>
</feature>
<protein>
    <recommendedName>
        <fullName evidence="6">BZIP domain class transcription factor</fullName>
    </recommendedName>
</protein>
<feature type="compositionally biased region" description="Basic residues" evidence="1">
    <location>
        <begin position="237"/>
        <end position="246"/>
    </location>
</feature>
<dbReference type="Pfam" id="PF04782">
    <property type="entry name" value="DUF632"/>
    <property type="match status" value="2"/>
</dbReference>
<comment type="caution">
    <text evidence="4">The sequence shown here is derived from an EMBL/GenBank/DDBJ whole genome shotgun (WGS) entry which is preliminary data.</text>
</comment>
<dbReference type="InterPro" id="IPR006868">
    <property type="entry name" value="DUF630"/>
</dbReference>
<evidence type="ECO:0000313" key="5">
    <source>
        <dbReference type="Proteomes" id="UP000824120"/>
    </source>
</evidence>
<sequence>MGCAASKLDNEDTVRRCKDRRRLMKEAVYARHHLAAAHSDYCRSLRVTGSALSTFAAGEPLSVSDHTPAVLLRTSFSTTAATTIKIPPPPPPIRIPSPSPSLHPPPPPPPFFPSPSPTIASSKLPHVLSASSVSSHQRQPPVQQKKPLKLPHILSGSSLNSYNEDYTYDAKANSTYSSTPSQTSSVWNWENFYPPSPPSSEYFERVHNKNNFSREADLEDDEDDKASNYTSHSQYSQHHHQHQHQHHPSDQSLHGKSNKQFDFFDTDSVNDEKLANGSVRNQKKVGENKQNYAAHHLNNWESEAEREEVQCSEWGDHDHYSTTTSSDDDDEEEEEVEEKDEIRSGYGPSRSNFGSTASVKNEEGSNINVNSKNFSVKKSDKMSEDGGSSSMSWGNGNGKVEMVSDRSMVVRHKDLAEIVAAIKEYFDKTASAGEQVSEMLETGRAQLDRSFKQLKKTVYHSSGVFSTISSTWSSKPPLAVKYRFEPSSIDEGGQKSLCSTLERLLAWEKKLYQEVKAREGVKIEHEKKLATLQSQESRSDDVAKLDKTKASITRLQSLMVVTSQAVSTTSSAIIGLRDSDLVPQLVELCHGKLNLLEPTFYHYEIEEIWLLPFRNFFQWVAENLWIFKCLPFVFLTMKGCPRSIFLESGSLSRRDCGHAGITIFEIWNISCALIFMYMWKSMNQFHQVQNDIVQQVRGLINREINGQSTSDLHRQATRDLESAVSAWHLSYCRLIKFQRDFIQSLHGWFKLTLVSVNTEPTNGNREFSDSFMFCDEWKLALDRIPDTVASEAIKSFINVVHSIYVKQTEELKIKKRTESASKELEKKASNVRSIERKYYNSYSMVGIGLPDVGPDNGNVLDARDPLAEKKAELAASQRRVEDEMVKHSKAVEVTRAMTLNNIQTGLPGVFQAMTSFSSLMTEALEAVCTRSYSIK</sequence>
<gene>
    <name evidence="4" type="ORF">H5410_012245</name>
</gene>
<evidence type="ECO:0000256" key="1">
    <source>
        <dbReference type="SAM" id="MobiDB-lite"/>
    </source>
</evidence>
<reference evidence="4 5" key="1">
    <citation type="submission" date="2020-09" db="EMBL/GenBank/DDBJ databases">
        <title>De no assembly of potato wild relative species, Solanum commersonii.</title>
        <authorList>
            <person name="Cho K."/>
        </authorList>
    </citation>
    <scope>NUCLEOTIDE SEQUENCE [LARGE SCALE GENOMIC DNA]</scope>
    <source>
        <strain evidence="4">LZ3.2</strain>
        <tissue evidence="4">Leaf</tissue>
    </source>
</reference>
<dbReference type="PANTHER" id="PTHR21450:SF9">
    <property type="entry name" value="BZIP DOMAIN CLASS TRANSCRIPTION FACTOR (DUF630 AND DUF632)-RELATED"/>
    <property type="match status" value="1"/>
</dbReference>
<evidence type="ECO:0000259" key="3">
    <source>
        <dbReference type="Pfam" id="PF04783"/>
    </source>
</evidence>
<evidence type="ECO:0008006" key="6">
    <source>
        <dbReference type="Google" id="ProtNLM"/>
    </source>
</evidence>
<name>A0A9J6ARV6_SOLCO</name>
<dbReference type="InterPro" id="IPR006867">
    <property type="entry name" value="DUF632"/>
</dbReference>